<reference evidence="2 3" key="1">
    <citation type="submission" date="2014-12" db="EMBL/GenBank/DDBJ databases">
        <title>Frankia sp. BMG5.1 draft genome.</title>
        <authorList>
            <person name="Gtari M."/>
            <person name="Ghodhbane-Gtari F."/>
            <person name="Nouioui I."/>
            <person name="Ktari A."/>
            <person name="Hezbri K."/>
            <person name="Mimouni W."/>
            <person name="Sbissi I."/>
            <person name="Ayari A."/>
            <person name="Yamanaka T."/>
            <person name="Normand P."/>
            <person name="Tisa L.S."/>
            <person name="Boudabous A."/>
        </authorList>
    </citation>
    <scope>NUCLEOTIDE SEQUENCE [LARGE SCALE GENOMIC DNA]</scope>
    <source>
        <strain evidence="2 3">BMG5.1</strain>
    </source>
</reference>
<evidence type="ECO:0000313" key="3">
    <source>
        <dbReference type="Proteomes" id="UP000035425"/>
    </source>
</evidence>
<organism evidence="2 3">
    <name type="scientific">Protofrankia coriariae</name>
    <dbReference type="NCBI Taxonomy" id="1562887"/>
    <lineage>
        <taxon>Bacteria</taxon>
        <taxon>Bacillati</taxon>
        <taxon>Actinomycetota</taxon>
        <taxon>Actinomycetes</taxon>
        <taxon>Frankiales</taxon>
        <taxon>Frankiaceae</taxon>
        <taxon>Protofrankia</taxon>
    </lineage>
</organism>
<dbReference type="Proteomes" id="UP000035425">
    <property type="component" value="Unassembled WGS sequence"/>
</dbReference>
<proteinExistence type="predicted"/>
<keyword evidence="3" id="KW-1185">Reference proteome</keyword>
<dbReference type="EMBL" id="JWIO01000015">
    <property type="protein sequence ID" value="KLL11382.1"/>
    <property type="molecule type" value="Genomic_DNA"/>
</dbReference>
<name>A0ABR5F3W0_9ACTN</name>
<sequence>MRNVDEIDRRVVEHVWEYGWITNRTVQNLFTVDVYQARRWLADLRRRELLVQMTEGRSSGPGIRYGPGPEFPGRPGRDQPGRTNRPDSLDQTAQTRATGHERDGA</sequence>
<dbReference type="Gene3D" id="1.10.10.10">
    <property type="entry name" value="Winged helix-like DNA-binding domain superfamily/Winged helix DNA-binding domain"/>
    <property type="match status" value="1"/>
</dbReference>
<accession>A0ABR5F3W0</accession>
<comment type="caution">
    <text evidence="2">The sequence shown here is derived from an EMBL/GenBank/DDBJ whole genome shotgun (WGS) entry which is preliminary data.</text>
</comment>
<dbReference type="InterPro" id="IPR036388">
    <property type="entry name" value="WH-like_DNA-bd_sf"/>
</dbReference>
<protein>
    <submittedName>
        <fullName evidence="2">Uncharacterized protein</fullName>
    </submittedName>
</protein>
<feature type="region of interest" description="Disordered" evidence="1">
    <location>
        <begin position="53"/>
        <end position="105"/>
    </location>
</feature>
<evidence type="ECO:0000313" key="2">
    <source>
        <dbReference type="EMBL" id="KLL11382.1"/>
    </source>
</evidence>
<feature type="compositionally biased region" description="Low complexity" evidence="1">
    <location>
        <begin position="64"/>
        <end position="74"/>
    </location>
</feature>
<dbReference type="RefSeq" id="WP_047223069.1">
    <property type="nucleotide sequence ID" value="NZ_JWIO01000015.1"/>
</dbReference>
<feature type="compositionally biased region" description="Basic and acidic residues" evidence="1">
    <location>
        <begin position="75"/>
        <end position="88"/>
    </location>
</feature>
<gene>
    <name evidence="2" type="ORF">FrCorBMG51_11500</name>
</gene>
<evidence type="ECO:0000256" key="1">
    <source>
        <dbReference type="SAM" id="MobiDB-lite"/>
    </source>
</evidence>